<reference evidence="2" key="1">
    <citation type="submission" date="2023-06" db="EMBL/GenBank/DDBJ databases">
        <title>Genomic Diversity of Vibrio spp. and Metagenomic Analysis of Pathogens in Florida Gulf Coastal Waters Following Hurricane Ian.</title>
        <authorList>
            <person name="Brumfield K.D."/>
        </authorList>
    </citation>
    <scope>NUCLEOTIDE SEQUENCE</scope>
    <source>
        <strain evidence="2">WBS2B-138</strain>
    </source>
</reference>
<name>A0AAW8PZY2_VIBPH</name>
<feature type="transmembrane region" description="Helical" evidence="1">
    <location>
        <begin position="58"/>
        <end position="76"/>
    </location>
</feature>
<dbReference type="RefSeq" id="WP_311020447.1">
    <property type="nucleotide sequence ID" value="NZ_JAUHGG010000003.1"/>
</dbReference>
<comment type="caution">
    <text evidence="2">The sequence shown here is derived from an EMBL/GenBank/DDBJ whole genome shotgun (WGS) entry which is preliminary data.</text>
</comment>
<keyword evidence="1" id="KW-0812">Transmembrane</keyword>
<gene>
    <name evidence="2" type="ORF">QX249_12790</name>
</gene>
<protein>
    <recommendedName>
        <fullName evidence="4">DUF3098 domain-containing protein</fullName>
    </recommendedName>
</protein>
<sequence length="81" mass="8701">MSVTQKVEQPKMTIINDFTSLSLVQKIIVFIGLMAFVGAALISFLIHKDGDPSMHASNAMYVVISLGGILSLGAIVKNLPR</sequence>
<feature type="transmembrane region" description="Helical" evidence="1">
    <location>
        <begin position="27"/>
        <end position="46"/>
    </location>
</feature>
<dbReference type="EMBL" id="JAUHGG010000003">
    <property type="protein sequence ID" value="MDS1821542.1"/>
    <property type="molecule type" value="Genomic_DNA"/>
</dbReference>
<organism evidence="2 3">
    <name type="scientific">Vibrio parahaemolyticus</name>
    <dbReference type="NCBI Taxonomy" id="670"/>
    <lineage>
        <taxon>Bacteria</taxon>
        <taxon>Pseudomonadati</taxon>
        <taxon>Pseudomonadota</taxon>
        <taxon>Gammaproteobacteria</taxon>
        <taxon>Vibrionales</taxon>
        <taxon>Vibrionaceae</taxon>
        <taxon>Vibrio</taxon>
    </lineage>
</organism>
<proteinExistence type="predicted"/>
<keyword evidence="1" id="KW-0472">Membrane</keyword>
<evidence type="ECO:0000256" key="1">
    <source>
        <dbReference type="SAM" id="Phobius"/>
    </source>
</evidence>
<evidence type="ECO:0000313" key="2">
    <source>
        <dbReference type="EMBL" id="MDS1821542.1"/>
    </source>
</evidence>
<keyword evidence="1" id="KW-1133">Transmembrane helix</keyword>
<evidence type="ECO:0008006" key="4">
    <source>
        <dbReference type="Google" id="ProtNLM"/>
    </source>
</evidence>
<dbReference type="Proteomes" id="UP001253193">
    <property type="component" value="Unassembled WGS sequence"/>
</dbReference>
<accession>A0AAW8PZY2</accession>
<dbReference type="AlphaFoldDB" id="A0AAW8PZY2"/>
<evidence type="ECO:0000313" key="3">
    <source>
        <dbReference type="Proteomes" id="UP001253193"/>
    </source>
</evidence>